<evidence type="ECO:0000313" key="3">
    <source>
        <dbReference type="EMBL" id="PIM50587.1"/>
    </source>
</evidence>
<feature type="region of interest" description="Disordered" evidence="1">
    <location>
        <begin position="179"/>
        <end position="229"/>
    </location>
</feature>
<sequence length="367" mass="39654">MRWCLASLATPPSRASTGRIDRRRMAMDEPAFYNHSGHHAQVLPILDRDGAEARLVLVKASYDIVPGGGLRAAEAPREIRLGDEPWGDPAIADLRLPGDYGLPKPGTDFVLSGHAVPPLGGEAGTSMDVGIRVRERVKLLRVHGPRIWVRQFGGIGPGESGPIERTPLAWSRAYGGADFSDPARPLEEARNPVGSGVSRHPEALVGRPAPQIETSGEPVTSAGGRHTPAGCAPLGRHFAPRRAQAGTHDAAWLSGGYPARPSDYRPEHEHCAAPGLVFEEPLRGGEAVRIAGVHAQALLDFALPRQLLRIDAIVDGRPDTRRPHLDTVVVDSDALMLEMVWRAVFRCPAKMRGHFTSITVQAKEYIE</sequence>
<name>A0A2G9C2F1_9BURK</name>
<evidence type="ECO:0000256" key="1">
    <source>
        <dbReference type="SAM" id="MobiDB-lite"/>
    </source>
</evidence>
<proteinExistence type="predicted"/>
<dbReference type="Pfam" id="PF09937">
    <property type="entry name" value="DUF2169"/>
    <property type="match status" value="1"/>
</dbReference>
<dbReference type="Proteomes" id="UP000231501">
    <property type="component" value="Unassembled WGS sequence"/>
</dbReference>
<comment type="caution">
    <text evidence="3">The sequence shown here is derived from an EMBL/GenBank/DDBJ whole genome shotgun (WGS) entry which is preliminary data.</text>
</comment>
<accession>A0A2G9C2F1</accession>
<keyword evidence="4" id="KW-1185">Reference proteome</keyword>
<dbReference type="AlphaFoldDB" id="A0A2G9C2F1"/>
<feature type="domain" description="DUF2169" evidence="2">
    <location>
        <begin position="50"/>
        <end position="342"/>
    </location>
</feature>
<evidence type="ECO:0000259" key="2">
    <source>
        <dbReference type="Pfam" id="PF09937"/>
    </source>
</evidence>
<dbReference type="InterPro" id="IPR018683">
    <property type="entry name" value="DUF2169"/>
</dbReference>
<organism evidence="3 4">
    <name type="scientific">Roseateles chitinivorans</name>
    <dbReference type="NCBI Taxonomy" id="2917965"/>
    <lineage>
        <taxon>Bacteria</taxon>
        <taxon>Pseudomonadati</taxon>
        <taxon>Pseudomonadota</taxon>
        <taxon>Betaproteobacteria</taxon>
        <taxon>Burkholderiales</taxon>
        <taxon>Sphaerotilaceae</taxon>
        <taxon>Roseateles</taxon>
    </lineage>
</organism>
<protein>
    <recommendedName>
        <fullName evidence="2">DUF2169 domain-containing protein</fullName>
    </recommendedName>
</protein>
<gene>
    <name evidence="3" type="ORF">CS062_24195</name>
</gene>
<dbReference type="EMBL" id="PEOG01000118">
    <property type="protein sequence ID" value="PIM50587.1"/>
    <property type="molecule type" value="Genomic_DNA"/>
</dbReference>
<reference evidence="3 4" key="1">
    <citation type="submission" date="2017-11" db="EMBL/GenBank/DDBJ databases">
        <title>Draft genome sequence of Mitsuaria sp. HWN-4.</title>
        <authorList>
            <person name="Gundlapally S.R."/>
        </authorList>
    </citation>
    <scope>NUCLEOTIDE SEQUENCE [LARGE SCALE GENOMIC DNA]</scope>
    <source>
        <strain evidence="3 4">HWN-4</strain>
    </source>
</reference>
<evidence type="ECO:0000313" key="4">
    <source>
        <dbReference type="Proteomes" id="UP000231501"/>
    </source>
</evidence>